<dbReference type="Proteomes" id="UP000011087">
    <property type="component" value="Unassembled WGS sequence"/>
</dbReference>
<evidence type="ECO:0000256" key="2">
    <source>
        <dbReference type="SAM" id="MobiDB-lite"/>
    </source>
</evidence>
<feature type="region of interest" description="Disordered" evidence="2">
    <location>
        <begin position="705"/>
        <end position="724"/>
    </location>
</feature>
<dbReference type="KEGG" id="gtt:GUITHDRAFT_138762"/>
<feature type="compositionally biased region" description="Acidic residues" evidence="2">
    <location>
        <begin position="297"/>
        <end position="314"/>
    </location>
</feature>
<keyword evidence="1" id="KW-0175">Coiled coil</keyword>
<name>L1JB25_GUITC</name>
<dbReference type="Pfam" id="PF00612">
    <property type="entry name" value="IQ"/>
    <property type="match status" value="1"/>
</dbReference>
<feature type="compositionally biased region" description="Basic and acidic residues" evidence="2">
    <location>
        <begin position="256"/>
        <end position="269"/>
    </location>
</feature>
<dbReference type="EnsemblProtists" id="EKX45527">
    <property type="protein sequence ID" value="EKX45527"/>
    <property type="gene ID" value="GUITHDRAFT_138762"/>
</dbReference>
<feature type="compositionally biased region" description="Basic and acidic residues" evidence="2">
    <location>
        <begin position="37"/>
        <end position="46"/>
    </location>
</feature>
<accession>L1JB25</accession>
<feature type="region of interest" description="Disordered" evidence="2">
    <location>
        <begin position="415"/>
        <end position="448"/>
    </location>
</feature>
<gene>
    <name evidence="3" type="ORF">GUITHDRAFT_138762</name>
</gene>
<evidence type="ECO:0000313" key="4">
    <source>
        <dbReference type="EnsemblProtists" id="EKX45527"/>
    </source>
</evidence>
<feature type="compositionally biased region" description="Basic and acidic residues" evidence="2">
    <location>
        <begin position="707"/>
        <end position="723"/>
    </location>
</feature>
<reference evidence="4" key="3">
    <citation type="submission" date="2015-06" db="UniProtKB">
        <authorList>
            <consortium name="EnsemblProtists"/>
        </authorList>
    </citation>
    <scope>IDENTIFICATION</scope>
</reference>
<evidence type="ECO:0000313" key="3">
    <source>
        <dbReference type="EMBL" id="EKX45527.1"/>
    </source>
</evidence>
<dbReference type="RefSeq" id="XP_005832507.1">
    <property type="nucleotide sequence ID" value="XM_005832450.1"/>
</dbReference>
<proteinExistence type="predicted"/>
<feature type="compositionally biased region" description="Basic and acidic residues" evidence="2">
    <location>
        <begin position="53"/>
        <end position="81"/>
    </location>
</feature>
<dbReference type="PROSITE" id="PS50096">
    <property type="entry name" value="IQ"/>
    <property type="match status" value="2"/>
</dbReference>
<feature type="coiled-coil region" evidence="1">
    <location>
        <begin position="774"/>
        <end position="831"/>
    </location>
</feature>
<feature type="region of interest" description="Disordered" evidence="2">
    <location>
        <begin position="142"/>
        <end position="177"/>
    </location>
</feature>
<dbReference type="Gene3D" id="1.20.5.190">
    <property type="match status" value="1"/>
</dbReference>
<feature type="region of interest" description="Disordered" evidence="2">
    <location>
        <begin position="1"/>
        <end position="105"/>
    </location>
</feature>
<reference evidence="5" key="2">
    <citation type="submission" date="2012-11" db="EMBL/GenBank/DDBJ databases">
        <authorList>
            <person name="Kuo A."/>
            <person name="Curtis B.A."/>
            <person name="Tanifuji G."/>
            <person name="Burki F."/>
            <person name="Gruber A."/>
            <person name="Irimia M."/>
            <person name="Maruyama S."/>
            <person name="Arias M.C."/>
            <person name="Ball S.G."/>
            <person name="Gile G.H."/>
            <person name="Hirakawa Y."/>
            <person name="Hopkins J.F."/>
            <person name="Rensing S.A."/>
            <person name="Schmutz J."/>
            <person name="Symeonidi A."/>
            <person name="Elias M."/>
            <person name="Eveleigh R.J."/>
            <person name="Herman E.K."/>
            <person name="Klute M.J."/>
            <person name="Nakayama T."/>
            <person name="Obornik M."/>
            <person name="Reyes-Prieto A."/>
            <person name="Armbrust E.V."/>
            <person name="Aves S.J."/>
            <person name="Beiko R.G."/>
            <person name="Coutinho P."/>
            <person name="Dacks J.B."/>
            <person name="Durnford D.G."/>
            <person name="Fast N.M."/>
            <person name="Green B.R."/>
            <person name="Grisdale C."/>
            <person name="Hempe F."/>
            <person name="Henrissat B."/>
            <person name="Hoppner M.P."/>
            <person name="Ishida K.-I."/>
            <person name="Kim E."/>
            <person name="Koreny L."/>
            <person name="Kroth P.G."/>
            <person name="Liu Y."/>
            <person name="Malik S.-B."/>
            <person name="Maier U.G."/>
            <person name="McRose D."/>
            <person name="Mock T."/>
            <person name="Neilson J.A."/>
            <person name="Onodera N.T."/>
            <person name="Poole A.M."/>
            <person name="Pritham E.J."/>
            <person name="Richards T.A."/>
            <person name="Rocap G."/>
            <person name="Roy S.W."/>
            <person name="Sarai C."/>
            <person name="Schaack S."/>
            <person name="Shirato S."/>
            <person name="Slamovits C.H."/>
            <person name="Spencer D.F."/>
            <person name="Suzuki S."/>
            <person name="Worden A.Z."/>
            <person name="Zauner S."/>
            <person name="Barry K."/>
            <person name="Bell C."/>
            <person name="Bharti A.K."/>
            <person name="Crow J.A."/>
            <person name="Grimwood J."/>
            <person name="Kramer R."/>
            <person name="Lindquist E."/>
            <person name="Lucas S."/>
            <person name="Salamov A."/>
            <person name="McFadden G.I."/>
            <person name="Lane C.E."/>
            <person name="Keeling P.J."/>
            <person name="Gray M.W."/>
            <person name="Grigoriev I.V."/>
            <person name="Archibald J.M."/>
        </authorList>
    </citation>
    <scope>NUCLEOTIDE SEQUENCE</scope>
    <source>
        <strain evidence="5">CCMP2712</strain>
    </source>
</reference>
<feature type="region of interest" description="Disordered" evidence="2">
    <location>
        <begin position="293"/>
        <end position="318"/>
    </location>
</feature>
<sequence>MAGLMGDLVPRPRRFMAALRGQEERGGSGRKLGSEGSHGRLVERSSRSLSSKWSDEEGERRTDGDKRSMRWRRRMDDEKRYRSTSATSSTRPKSGMSAASSVQSCPVELSFEQVTGDSWNASRPQTALSYEMNRSMNSTTSAFSFATGRPRSTSPPSRRRPQTAGLTPSLFLLSRNSTPVDTSSSQFCKRRVETFRLSTPALDAELPSKKHQERLQGLNQVTRDAIQRHTRFLEACKSSSSRFSSSLNDKNASTSKEMHGDESLKEQSNKHSLNAIFDEERDISEFLHDGAKGQKYDEEDSESQEEQGIETEPSELDHSVADKWMNTLNMATSGNIGKKRGKNTVNPFPEKVKTQRTTSSFEDLIKFFQNNVSLNVPDYALPACLRPGAALPPMPQCPSMWPRGFPAVKVDSIQLPTENGSSKPSDKQLTKIPGFDEQEEVQEGEEDRWSNDLPLFRQEVPELLKEILSTESGEQLALDHFHELVHRLRSEAQKSSWQRAERMKRLEVVRNNKKYLDDMLAKKADLSATPVHDKISAEIEEQRMLFMRQRHYNLQLQRLLRRVRYEHEETERLVHEKEEELSAVFQDIPLLVKLLDEAQIEAAHSFEQLDRVHKLNVKQCENIRTAALERRSQFREKARRMSQVLQEERKENLAKIKKLKEFDEKQKREHRQFMIDSMQDSKLLQRLPYYTQVAMILLGLRSSTSTRDVDGSKRSLSPRKDPGMDMLSDEIVEKLQQNLPEIVARFANLFTTRAAAEERIRSNEETIKEKKIVLNTLKVELHDLQVSVESLNEARRSNAAHQELTAQLEQAVEGERRKQEALARIEELIAKSCSRLQEMAKDICKLSGMDKDLNVMVTSIQLQKLMKVMEGGGQGSKEQGKVDVAVWVRLCDTISNILITLHTRSVQIKNQNIARERALSRNIKGFLKDHIAAIRLRYSRLRDISEQARLNRRSWPNSKLRDAAEAILRQVEFAKIQTMLRNLDMSKSVAIMATITKLQAWVRGVQARKRVSHLKKMMSQGYSRSHLKNAIRVQKIARFYLARLHLHKLVAVVYQKNKESMSDKISKLLISPLTRKATKLTIDADDLRHSPQRMLTHFNPRIVCEPEHKLPDASRAPLPSWKFPQEGSSPWKNKSYAAWKMKEIQHRHTKFRVVTGGIFSDPGEEEESRGGWEDASVLEHPDYLRVRKVIKETSMKATKLLKKRERGSNKAAAK</sequence>
<dbReference type="AlphaFoldDB" id="L1JB25"/>
<dbReference type="EMBL" id="JH992998">
    <property type="protein sequence ID" value="EKX45527.1"/>
    <property type="molecule type" value="Genomic_DNA"/>
</dbReference>
<organism evidence="3">
    <name type="scientific">Guillardia theta (strain CCMP2712)</name>
    <name type="common">Cryptophyte</name>
    <dbReference type="NCBI Taxonomy" id="905079"/>
    <lineage>
        <taxon>Eukaryota</taxon>
        <taxon>Cryptophyceae</taxon>
        <taxon>Pyrenomonadales</taxon>
        <taxon>Geminigeraceae</taxon>
        <taxon>Guillardia</taxon>
    </lineage>
</organism>
<protein>
    <submittedName>
        <fullName evidence="3 4">Uncharacterized protein</fullName>
    </submittedName>
</protein>
<keyword evidence="5" id="KW-1185">Reference proteome</keyword>
<dbReference type="PaxDb" id="55529-EKX45527"/>
<dbReference type="InterPro" id="IPR000048">
    <property type="entry name" value="IQ_motif_EF-hand-BS"/>
</dbReference>
<feature type="compositionally biased region" description="Acidic residues" evidence="2">
    <location>
        <begin position="436"/>
        <end position="446"/>
    </location>
</feature>
<dbReference type="GeneID" id="17302196"/>
<evidence type="ECO:0000313" key="5">
    <source>
        <dbReference type="Proteomes" id="UP000011087"/>
    </source>
</evidence>
<dbReference type="HOGENOM" id="CLU_269421_0_0_1"/>
<evidence type="ECO:0000256" key="1">
    <source>
        <dbReference type="SAM" id="Coils"/>
    </source>
</evidence>
<feature type="region of interest" description="Disordered" evidence="2">
    <location>
        <begin position="241"/>
        <end position="269"/>
    </location>
</feature>
<reference evidence="3 5" key="1">
    <citation type="journal article" date="2012" name="Nature">
        <title>Algal genomes reveal evolutionary mosaicism and the fate of nucleomorphs.</title>
        <authorList>
            <consortium name="DOE Joint Genome Institute"/>
            <person name="Curtis B.A."/>
            <person name="Tanifuji G."/>
            <person name="Burki F."/>
            <person name="Gruber A."/>
            <person name="Irimia M."/>
            <person name="Maruyama S."/>
            <person name="Arias M.C."/>
            <person name="Ball S.G."/>
            <person name="Gile G.H."/>
            <person name="Hirakawa Y."/>
            <person name="Hopkins J.F."/>
            <person name="Kuo A."/>
            <person name="Rensing S.A."/>
            <person name="Schmutz J."/>
            <person name="Symeonidi A."/>
            <person name="Elias M."/>
            <person name="Eveleigh R.J."/>
            <person name="Herman E.K."/>
            <person name="Klute M.J."/>
            <person name="Nakayama T."/>
            <person name="Obornik M."/>
            <person name="Reyes-Prieto A."/>
            <person name="Armbrust E.V."/>
            <person name="Aves S.J."/>
            <person name="Beiko R.G."/>
            <person name="Coutinho P."/>
            <person name="Dacks J.B."/>
            <person name="Durnford D.G."/>
            <person name="Fast N.M."/>
            <person name="Green B.R."/>
            <person name="Grisdale C.J."/>
            <person name="Hempel F."/>
            <person name="Henrissat B."/>
            <person name="Hoppner M.P."/>
            <person name="Ishida K."/>
            <person name="Kim E."/>
            <person name="Koreny L."/>
            <person name="Kroth P.G."/>
            <person name="Liu Y."/>
            <person name="Malik S.B."/>
            <person name="Maier U.G."/>
            <person name="McRose D."/>
            <person name="Mock T."/>
            <person name="Neilson J.A."/>
            <person name="Onodera N.T."/>
            <person name="Poole A.M."/>
            <person name="Pritham E.J."/>
            <person name="Richards T.A."/>
            <person name="Rocap G."/>
            <person name="Roy S.W."/>
            <person name="Sarai C."/>
            <person name="Schaack S."/>
            <person name="Shirato S."/>
            <person name="Slamovits C.H."/>
            <person name="Spencer D.F."/>
            <person name="Suzuki S."/>
            <person name="Worden A.Z."/>
            <person name="Zauner S."/>
            <person name="Barry K."/>
            <person name="Bell C."/>
            <person name="Bharti A.K."/>
            <person name="Crow J.A."/>
            <person name="Grimwood J."/>
            <person name="Kramer R."/>
            <person name="Lindquist E."/>
            <person name="Lucas S."/>
            <person name="Salamov A."/>
            <person name="McFadden G.I."/>
            <person name="Lane C.E."/>
            <person name="Keeling P.J."/>
            <person name="Gray M.W."/>
            <person name="Grigoriev I.V."/>
            <person name="Archibald J.M."/>
        </authorList>
    </citation>
    <scope>NUCLEOTIDE SEQUENCE</scope>
    <source>
        <strain evidence="3 5">CCMP2712</strain>
    </source>
</reference>